<comment type="caution">
    <text evidence="1">The sequence shown here is derived from an EMBL/GenBank/DDBJ whole genome shotgun (WGS) entry which is preliminary data.</text>
</comment>
<evidence type="ECO:0000313" key="1">
    <source>
        <dbReference type="EMBL" id="MBN8229781.1"/>
    </source>
</evidence>
<dbReference type="Proteomes" id="UP000664052">
    <property type="component" value="Unassembled WGS sequence"/>
</dbReference>
<evidence type="ECO:0000313" key="2">
    <source>
        <dbReference type="Proteomes" id="UP000664052"/>
    </source>
</evidence>
<sequence>MHTFAALMAYRCQLEPPVVRTLTACPPAVRERLQGELGALVSRMPSLPLTPSGREGAVVLACGFQVRYRVEPGTGLLRLTALRPLGLVRSPSS</sequence>
<organism evidence="1 2">
    <name type="scientific">Corallococcus macrosporus</name>
    <dbReference type="NCBI Taxonomy" id="35"/>
    <lineage>
        <taxon>Bacteria</taxon>
        <taxon>Pseudomonadati</taxon>
        <taxon>Myxococcota</taxon>
        <taxon>Myxococcia</taxon>
        <taxon>Myxococcales</taxon>
        <taxon>Cystobacterineae</taxon>
        <taxon>Myxococcaceae</taxon>
        <taxon>Corallococcus</taxon>
    </lineage>
</organism>
<name>A0ABS3DF92_9BACT</name>
<dbReference type="RefSeq" id="WP_207053171.1">
    <property type="nucleotide sequence ID" value="NZ_JAFIMU010000007.1"/>
</dbReference>
<dbReference type="EMBL" id="JAFIMU010000007">
    <property type="protein sequence ID" value="MBN8229781.1"/>
    <property type="molecule type" value="Genomic_DNA"/>
</dbReference>
<accession>A0ABS3DF92</accession>
<evidence type="ECO:0008006" key="3">
    <source>
        <dbReference type="Google" id="ProtNLM"/>
    </source>
</evidence>
<proteinExistence type="predicted"/>
<gene>
    <name evidence="1" type="ORF">JYK02_19910</name>
</gene>
<keyword evidence="2" id="KW-1185">Reference proteome</keyword>
<protein>
    <recommendedName>
        <fullName evidence="3">Type II toxin-antitoxin system RelE/ParE family toxin</fullName>
    </recommendedName>
</protein>
<reference evidence="1 2" key="1">
    <citation type="submission" date="2021-02" db="EMBL/GenBank/DDBJ databases">
        <title>De Novo genome assembly of isolated myxobacteria.</title>
        <authorList>
            <person name="Stevens D.C."/>
        </authorList>
    </citation>
    <scope>NUCLEOTIDE SEQUENCE [LARGE SCALE GENOMIC DNA]</scope>
    <source>
        <strain evidence="1 2">ATCC 29039</strain>
    </source>
</reference>